<dbReference type="InterPro" id="IPR012296">
    <property type="entry name" value="Nuclease_put_TT1808"/>
</dbReference>
<evidence type="ECO:0000313" key="3">
    <source>
        <dbReference type="EMBL" id="MFC5752691.1"/>
    </source>
</evidence>
<dbReference type="Proteomes" id="UP001596074">
    <property type="component" value="Unassembled WGS sequence"/>
</dbReference>
<evidence type="ECO:0000256" key="1">
    <source>
        <dbReference type="SAM" id="MobiDB-lite"/>
    </source>
</evidence>
<keyword evidence="3" id="KW-0540">Nuclease</keyword>
<dbReference type="Pfam" id="PF05685">
    <property type="entry name" value="Uma2"/>
    <property type="match status" value="1"/>
</dbReference>
<dbReference type="RefSeq" id="WP_378288928.1">
    <property type="nucleotide sequence ID" value="NZ_JBHSON010000094.1"/>
</dbReference>
<evidence type="ECO:0000259" key="2">
    <source>
        <dbReference type="Pfam" id="PF05685"/>
    </source>
</evidence>
<keyword evidence="4" id="KW-1185">Reference proteome</keyword>
<keyword evidence="3" id="KW-0255">Endonuclease</keyword>
<dbReference type="PANTHER" id="PTHR35400:SF3">
    <property type="entry name" value="SLL1072 PROTEIN"/>
    <property type="match status" value="1"/>
</dbReference>
<dbReference type="EMBL" id="JBHSON010000094">
    <property type="protein sequence ID" value="MFC5752691.1"/>
    <property type="molecule type" value="Genomic_DNA"/>
</dbReference>
<dbReference type="CDD" id="cd06260">
    <property type="entry name" value="DUF820-like"/>
    <property type="match status" value="1"/>
</dbReference>
<protein>
    <submittedName>
        <fullName evidence="3">Uma2 family endonuclease</fullName>
    </submittedName>
</protein>
<dbReference type="PANTHER" id="PTHR35400">
    <property type="entry name" value="SLR1083 PROTEIN"/>
    <property type="match status" value="1"/>
</dbReference>
<gene>
    <name evidence="3" type="ORF">ACFPZN_44360</name>
</gene>
<proteinExistence type="predicted"/>
<sequence>MNHTLLHQVLVAALVVPVGLAEKADQRSATGAGLRLGEGTWARCDLAVFRKDRAGASACSVLGPPLLAVEVTSDISRAIDLGPKKALYERFGVPSYWVVDVRDDEPEVVVFELGDDARYAEEARVAWGETRTLTRPFPISIAPDQIFARLPRRVAPRRMIALSEQVTTHAAGPDLPGSEEPILIDSFGRRWPTGAEKVELWDGCPVFYGAWDERDVEIAARAYPGRVVRLDQPPGEPGTMTVLPGPARRPGPEGRGRDVEEECRDVEEHALDDGEDRSRRPVEVEAS</sequence>
<organism evidence="3 4">
    <name type="scientific">Actinomadura rugatobispora</name>
    <dbReference type="NCBI Taxonomy" id="1994"/>
    <lineage>
        <taxon>Bacteria</taxon>
        <taxon>Bacillati</taxon>
        <taxon>Actinomycetota</taxon>
        <taxon>Actinomycetes</taxon>
        <taxon>Streptosporangiales</taxon>
        <taxon>Thermomonosporaceae</taxon>
        <taxon>Actinomadura</taxon>
    </lineage>
</organism>
<comment type="caution">
    <text evidence="3">The sequence shown here is derived from an EMBL/GenBank/DDBJ whole genome shotgun (WGS) entry which is preliminary data.</text>
</comment>
<feature type="compositionally biased region" description="Basic and acidic residues" evidence="1">
    <location>
        <begin position="266"/>
        <end position="287"/>
    </location>
</feature>
<reference evidence="4" key="1">
    <citation type="journal article" date="2019" name="Int. J. Syst. Evol. Microbiol.">
        <title>The Global Catalogue of Microorganisms (GCM) 10K type strain sequencing project: providing services to taxonomists for standard genome sequencing and annotation.</title>
        <authorList>
            <consortium name="The Broad Institute Genomics Platform"/>
            <consortium name="The Broad Institute Genome Sequencing Center for Infectious Disease"/>
            <person name="Wu L."/>
            <person name="Ma J."/>
        </authorList>
    </citation>
    <scope>NUCLEOTIDE SEQUENCE [LARGE SCALE GENOMIC DNA]</scope>
    <source>
        <strain evidence="4">KCTC 42087</strain>
    </source>
</reference>
<dbReference type="GO" id="GO:0004519">
    <property type="term" value="F:endonuclease activity"/>
    <property type="evidence" value="ECO:0007669"/>
    <property type="project" value="UniProtKB-KW"/>
</dbReference>
<keyword evidence="3" id="KW-0378">Hydrolase</keyword>
<dbReference type="Gene3D" id="3.90.1570.10">
    <property type="entry name" value="tt1808, chain A"/>
    <property type="match status" value="1"/>
</dbReference>
<feature type="domain" description="Putative restriction endonuclease" evidence="2">
    <location>
        <begin position="22"/>
        <end position="138"/>
    </location>
</feature>
<dbReference type="InterPro" id="IPR008538">
    <property type="entry name" value="Uma2"/>
</dbReference>
<accession>A0ABW1ADT1</accession>
<dbReference type="SUPFAM" id="SSF52980">
    <property type="entry name" value="Restriction endonuclease-like"/>
    <property type="match status" value="1"/>
</dbReference>
<evidence type="ECO:0000313" key="4">
    <source>
        <dbReference type="Proteomes" id="UP001596074"/>
    </source>
</evidence>
<feature type="region of interest" description="Disordered" evidence="1">
    <location>
        <begin position="230"/>
        <end position="287"/>
    </location>
</feature>
<dbReference type="InterPro" id="IPR011335">
    <property type="entry name" value="Restrct_endonuc-II-like"/>
</dbReference>
<name>A0ABW1ADT1_9ACTN</name>